<keyword evidence="4" id="KW-1185">Reference proteome</keyword>
<name>A0ABX2FQ27_9BACT</name>
<evidence type="ECO:0000259" key="2">
    <source>
        <dbReference type="Pfam" id="PF00144"/>
    </source>
</evidence>
<evidence type="ECO:0000313" key="4">
    <source>
        <dbReference type="Proteomes" id="UP000779507"/>
    </source>
</evidence>
<dbReference type="InterPro" id="IPR050789">
    <property type="entry name" value="Diverse_Enzym_Activities"/>
</dbReference>
<evidence type="ECO:0000256" key="1">
    <source>
        <dbReference type="SAM" id="SignalP"/>
    </source>
</evidence>
<evidence type="ECO:0000313" key="3">
    <source>
        <dbReference type="EMBL" id="NRT19272.1"/>
    </source>
</evidence>
<feature type="domain" description="Beta-lactamase-related" evidence="2">
    <location>
        <begin position="26"/>
        <end position="332"/>
    </location>
</feature>
<feature type="chain" id="PRO_5046090002" evidence="1">
    <location>
        <begin position="21"/>
        <end position="355"/>
    </location>
</feature>
<sequence>MMKNIILLLFYTLLGQGALAQHAAELTALLQRHGVPGMQLVYTKGKTVEAYNLGVREAGANQPVTAATTFEAASLGKEMLAYVALRLHDRNLLDLDKPLLQYHDYPRLHGQPRAARITARMVLSHTAGLPNWAENPTGPGWKTSALVLEYAPDSCWNYSGEGYAFLQKTLEYLTGKSFETLATEEIFKPLGLKSSSFVWHESFAATASAGHDGTGKPAPIDHFPDANAGFSLYATAADYNRFLQAFRTGKGLRPATARLLRTPATAANRCGQPAVAADPYIAWACGVGLATTSQGPAQWQWGDNGNFKGFFMTLPDKKESVLIFTNSANGAQLVEEVMQLFFGPGQYWATQWLAD</sequence>
<dbReference type="PANTHER" id="PTHR43283:SF18">
    <property type="match status" value="1"/>
</dbReference>
<proteinExistence type="predicted"/>
<dbReference type="Pfam" id="PF00144">
    <property type="entry name" value="Beta-lactamase"/>
    <property type="match status" value="1"/>
</dbReference>
<feature type="signal peptide" evidence="1">
    <location>
        <begin position="1"/>
        <end position="20"/>
    </location>
</feature>
<dbReference type="Gene3D" id="3.40.710.10">
    <property type="entry name" value="DD-peptidase/beta-lactamase superfamily"/>
    <property type="match status" value="1"/>
</dbReference>
<dbReference type="EMBL" id="JABSNP010000008">
    <property type="protein sequence ID" value="NRT19272.1"/>
    <property type="molecule type" value="Genomic_DNA"/>
</dbReference>
<organism evidence="3 4">
    <name type="scientific">Hymenobacter caeli</name>
    <dbReference type="NCBI Taxonomy" id="2735894"/>
    <lineage>
        <taxon>Bacteria</taxon>
        <taxon>Pseudomonadati</taxon>
        <taxon>Bacteroidota</taxon>
        <taxon>Cytophagia</taxon>
        <taxon>Cytophagales</taxon>
        <taxon>Hymenobacteraceae</taxon>
        <taxon>Hymenobacter</taxon>
    </lineage>
</organism>
<dbReference type="SUPFAM" id="SSF56601">
    <property type="entry name" value="beta-lactamase/transpeptidase-like"/>
    <property type="match status" value="1"/>
</dbReference>
<reference evidence="3 4" key="1">
    <citation type="submission" date="2020-05" db="EMBL/GenBank/DDBJ databases">
        <title>Genomic Encyclopedia of Type Strains, Phase IV (KMG-V): Genome sequencing to study the core and pangenomes of soil and plant-associated prokaryotes.</title>
        <authorList>
            <person name="Whitman W."/>
        </authorList>
    </citation>
    <scope>NUCLEOTIDE SEQUENCE [LARGE SCALE GENOMIC DNA]</scope>
    <source>
        <strain evidence="3 4">9A</strain>
    </source>
</reference>
<dbReference type="InterPro" id="IPR001466">
    <property type="entry name" value="Beta-lactam-related"/>
</dbReference>
<dbReference type="Proteomes" id="UP000779507">
    <property type="component" value="Unassembled WGS sequence"/>
</dbReference>
<dbReference type="InterPro" id="IPR012338">
    <property type="entry name" value="Beta-lactam/transpept-like"/>
</dbReference>
<comment type="caution">
    <text evidence="3">The sequence shown here is derived from an EMBL/GenBank/DDBJ whole genome shotgun (WGS) entry which is preliminary data.</text>
</comment>
<protein>
    <submittedName>
        <fullName evidence="3">CubicO group peptidase (Beta-lactamase class C family)</fullName>
    </submittedName>
</protein>
<dbReference type="PANTHER" id="PTHR43283">
    <property type="entry name" value="BETA-LACTAMASE-RELATED"/>
    <property type="match status" value="1"/>
</dbReference>
<gene>
    <name evidence="3" type="ORF">HNP98_002096</name>
</gene>
<accession>A0ABX2FQ27</accession>
<keyword evidence="1" id="KW-0732">Signal</keyword>
<dbReference type="RefSeq" id="WP_173810003.1">
    <property type="nucleotide sequence ID" value="NZ_JABSNP010000008.1"/>
</dbReference>